<reference evidence="1" key="1">
    <citation type="submission" date="2015-05" db="EMBL/GenBank/DDBJ databases">
        <title>Permanent draft genome of Rhodopirellula islandicus K833.</title>
        <authorList>
            <person name="Kizina J."/>
            <person name="Richter M."/>
            <person name="Glockner F.O."/>
            <person name="Harder J."/>
        </authorList>
    </citation>
    <scope>NUCLEOTIDE SEQUENCE [LARGE SCALE GENOMIC DNA]</scope>
    <source>
        <strain evidence="1">K833</strain>
    </source>
</reference>
<gene>
    <name evidence="1" type="ORF">RISK_002505</name>
</gene>
<accession>A0A0J1BH35</accession>
<comment type="caution">
    <text evidence="1">The sequence shown here is derived from an EMBL/GenBank/DDBJ whole genome shotgun (WGS) entry which is preliminary data.</text>
</comment>
<dbReference type="Proteomes" id="UP000036367">
    <property type="component" value="Unassembled WGS sequence"/>
</dbReference>
<dbReference type="EMBL" id="LECT01000017">
    <property type="protein sequence ID" value="KLU05873.1"/>
    <property type="molecule type" value="Genomic_DNA"/>
</dbReference>
<evidence type="ECO:0008006" key="3">
    <source>
        <dbReference type="Google" id="ProtNLM"/>
    </source>
</evidence>
<dbReference type="AlphaFoldDB" id="A0A0J1BH35"/>
<proteinExistence type="predicted"/>
<organism evidence="1 2">
    <name type="scientific">Rhodopirellula islandica</name>
    <dbReference type="NCBI Taxonomy" id="595434"/>
    <lineage>
        <taxon>Bacteria</taxon>
        <taxon>Pseudomonadati</taxon>
        <taxon>Planctomycetota</taxon>
        <taxon>Planctomycetia</taxon>
        <taxon>Pirellulales</taxon>
        <taxon>Pirellulaceae</taxon>
        <taxon>Rhodopirellula</taxon>
    </lineage>
</organism>
<name>A0A0J1BH35_RHOIS</name>
<evidence type="ECO:0000313" key="1">
    <source>
        <dbReference type="EMBL" id="KLU05873.1"/>
    </source>
</evidence>
<sequence length="51" mass="5638">MHHWLHQIQELDESTVVATLLKLLARTLGNAAVDDLINAISTASVSKQQRT</sequence>
<protein>
    <recommendedName>
        <fullName evidence="3">Mobile element protein</fullName>
    </recommendedName>
</protein>
<evidence type="ECO:0000313" key="2">
    <source>
        <dbReference type="Proteomes" id="UP000036367"/>
    </source>
</evidence>
<keyword evidence="2" id="KW-1185">Reference proteome</keyword>
<dbReference type="STRING" id="595434.RISK_002505"/>